<sequence length="42" mass="4828">MKIEQFKLQPSRFCAPLCESLLLSCYVLLENPLSMKRKKGSP</sequence>
<organism evidence="1">
    <name type="scientific">Rhizophora mucronata</name>
    <name type="common">Asiatic mangrove</name>
    <dbReference type="NCBI Taxonomy" id="61149"/>
    <lineage>
        <taxon>Eukaryota</taxon>
        <taxon>Viridiplantae</taxon>
        <taxon>Streptophyta</taxon>
        <taxon>Embryophyta</taxon>
        <taxon>Tracheophyta</taxon>
        <taxon>Spermatophyta</taxon>
        <taxon>Magnoliopsida</taxon>
        <taxon>eudicotyledons</taxon>
        <taxon>Gunneridae</taxon>
        <taxon>Pentapetalae</taxon>
        <taxon>rosids</taxon>
        <taxon>fabids</taxon>
        <taxon>Malpighiales</taxon>
        <taxon>Rhizophoraceae</taxon>
        <taxon>Rhizophora</taxon>
    </lineage>
</organism>
<reference evidence="1" key="1">
    <citation type="submission" date="2018-02" db="EMBL/GenBank/DDBJ databases">
        <title>Rhizophora mucronata_Transcriptome.</title>
        <authorList>
            <person name="Meera S.P."/>
            <person name="Sreeshan A."/>
            <person name="Augustine A."/>
        </authorList>
    </citation>
    <scope>NUCLEOTIDE SEQUENCE</scope>
    <source>
        <tissue evidence="1">Leaf</tissue>
    </source>
</reference>
<evidence type="ECO:0000313" key="1">
    <source>
        <dbReference type="EMBL" id="MBW97356.1"/>
    </source>
</evidence>
<dbReference type="AlphaFoldDB" id="A0A2P2JV50"/>
<name>A0A2P2JV50_RHIMU</name>
<accession>A0A2P2JV50</accession>
<dbReference type="EMBL" id="GGEC01016873">
    <property type="protein sequence ID" value="MBW97356.1"/>
    <property type="molecule type" value="Transcribed_RNA"/>
</dbReference>
<protein>
    <submittedName>
        <fullName evidence="1">Uncharacterized protein</fullName>
    </submittedName>
</protein>
<proteinExistence type="predicted"/>